<gene>
    <name evidence="1" type="ORF">EV194_110128</name>
</gene>
<evidence type="ECO:0008006" key="3">
    <source>
        <dbReference type="Google" id="ProtNLM"/>
    </source>
</evidence>
<evidence type="ECO:0000313" key="1">
    <source>
        <dbReference type="EMBL" id="TCO07125.1"/>
    </source>
</evidence>
<dbReference type="RefSeq" id="WP_132434457.1">
    <property type="nucleotide sequence ID" value="NZ_SLWK01000010.1"/>
</dbReference>
<dbReference type="OrthoDB" id="1096214at2"/>
<accession>A0A4R2GGG2</accession>
<evidence type="ECO:0000313" key="2">
    <source>
        <dbReference type="Proteomes" id="UP000295221"/>
    </source>
</evidence>
<name>A0A4R2GGG2_9BACT</name>
<sequence length="183" mass="20667">MTNNTVLKRIGILIPILVFALGTGCSKNDAIPNHPVEVKFQLLNTAGESTTTFQEGKDILFRLEIKNLSDQAISLLNFRPYDGQLFLVKNSSGDGQKIGSPLNLVVQVIDIYGYSIPHNKSYLLVVSWTGDEEKSLVPEGWRVDYSNNEFLPPGKYVVEFTFDATFWDFDIPQKKFKVEFEVN</sequence>
<reference evidence="1 2" key="1">
    <citation type="submission" date="2019-03" db="EMBL/GenBank/DDBJ databases">
        <title>Genomic Encyclopedia of Type Strains, Phase IV (KMG-IV): sequencing the most valuable type-strain genomes for metagenomic binning, comparative biology and taxonomic classification.</title>
        <authorList>
            <person name="Goeker M."/>
        </authorList>
    </citation>
    <scope>NUCLEOTIDE SEQUENCE [LARGE SCALE GENOMIC DNA]</scope>
    <source>
        <strain evidence="1 2">DSM 24179</strain>
    </source>
</reference>
<proteinExistence type="predicted"/>
<dbReference type="AlphaFoldDB" id="A0A4R2GGG2"/>
<dbReference type="Proteomes" id="UP000295221">
    <property type="component" value="Unassembled WGS sequence"/>
</dbReference>
<comment type="caution">
    <text evidence="1">The sequence shown here is derived from an EMBL/GenBank/DDBJ whole genome shotgun (WGS) entry which is preliminary data.</text>
</comment>
<keyword evidence="2" id="KW-1185">Reference proteome</keyword>
<dbReference type="EMBL" id="SLWK01000010">
    <property type="protein sequence ID" value="TCO07125.1"/>
    <property type="molecule type" value="Genomic_DNA"/>
</dbReference>
<organism evidence="1 2">
    <name type="scientific">Natronoflexus pectinivorans</name>
    <dbReference type="NCBI Taxonomy" id="682526"/>
    <lineage>
        <taxon>Bacteria</taxon>
        <taxon>Pseudomonadati</taxon>
        <taxon>Bacteroidota</taxon>
        <taxon>Bacteroidia</taxon>
        <taxon>Marinilabiliales</taxon>
        <taxon>Marinilabiliaceae</taxon>
        <taxon>Natronoflexus</taxon>
    </lineage>
</organism>
<protein>
    <recommendedName>
        <fullName evidence="3">Intracellular proteinase inhibitor BsuPI</fullName>
    </recommendedName>
</protein>